<dbReference type="OrthoDB" id="2567806at2759"/>
<dbReference type="STRING" id="1230905.A0A1G4J2I8"/>
<sequence length="110" mass="12184">MSSELKYFYKGQETDFVIFVESQAAVEEYLKAPAISKLTETVGVFKIFTNQQGEGAEGELGEASKSQLENEFGKHIKVEQAIDRILREGSANAKGDVNKAKFASKNDSMR</sequence>
<proteinExistence type="predicted"/>
<feature type="domain" description="Ribosome maturation protein SDO1/SBDS N-terminal" evidence="1">
    <location>
        <begin position="6"/>
        <end position="93"/>
    </location>
</feature>
<name>A0A1G4J2I8_9SACH</name>
<dbReference type="SUPFAM" id="SSF89895">
    <property type="entry name" value="FYSH domain"/>
    <property type="match status" value="1"/>
</dbReference>
<accession>A0A1G4J2I8</accession>
<protein>
    <submittedName>
        <fullName evidence="2">LAMI_0C04038g1_1</fullName>
    </submittedName>
</protein>
<dbReference type="Gene3D" id="3.30.1250.10">
    <property type="entry name" value="Ribosome maturation protein SBDS, N-terminal domain"/>
    <property type="match status" value="1"/>
</dbReference>
<dbReference type="Pfam" id="PF01172">
    <property type="entry name" value="SBDS_N"/>
    <property type="match status" value="1"/>
</dbReference>
<dbReference type="InterPro" id="IPR036786">
    <property type="entry name" value="Ribosome_mat_SBDS_N_sf"/>
</dbReference>
<dbReference type="InterPro" id="IPR019783">
    <property type="entry name" value="SDO1/SBDS_N"/>
</dbReference>
<gene>
    <name evidence="2" type="ORF">LAMI_0C04038G</name>
</gene>
<dbReference type="EMBL" id="LT598466">
    <property type="protein sequence ID" value="SCU83650.1"/>
    <property type="molecule type" value="Genomic_DNA"/>
</dbReference>
<dbReference type="AlphaFoldDB" id="A0A1G4J2I8"/>
<reference evidence="3" key="1">
    <citation type="submission" date="2016-03" db="EMBL/GenBank/DDBJ databases">
        <authorList>
            <person name="Devillers H."/>
        </authorList>
    </citation>
    <scope>NUCLEOTIDE SEQUENCE [LARGE SCALE GENOMIC DNA]</scope>
</reference>
<keyword evidence="3" id="KW-1185">Reference proteome</keyword>
<organism evidence="2 3">
    <name type="scientific">Lachancea mirantina</name>
    <dbReference type="NCBI Taxonomy" id="1230905"/>
    <lineage>
        <taxon>Eukaryota</taxon>
        <taxon>Fungi</taxon>
        <taxon>Dikarya</taxon>
        <taxon>Ascomycota</taxon>
        <taxon>Saccharomycotina</taxon>
        <taxon>Saccharomycetes</taxon>
        <taxon>Saccharomycetales</taxon>
        <taxon>Saccharomycetaceae</taxon>
        <taxon>Lachancea</taxon>
    </lineage>
</organism>
<evidence type="ECO:0000313" key="3">
    <source>
        <dbReference type="Proteomes" id="UP000191024"/>
    </source>
</evidence>
<evidence type="ECO:0000313" key="2">
    <source>
        <dbReference type="EMBL" id="SCU83650.1"/>
    </source>
</evidence>
<dbReference type="Proteomes" id="UP000191024">
    <property type="component" value="Chromosome C"/>
</dbReference>
<evidence type="ECO:0000259" key="1">
    <source>
        <dbReference type="Pfam" id="PF01172"/>
    </source>
</evidence>